<evidence type="ECO:0000313" key="2">
    <source>
        <dbReference type="EMBL" id="KEJ93372.1"/>
    </source>
</evidence>
<name>A0A073J6M0_9BACT</name>
<evidence type="ECO:0000256" key="1">
    <source>
        <dbReference type="SAM" id="MobiDB-lite"/>
    </source>
</evidence>
<reference evidence="2 3" key="1">
    <citation type="submission" date="2014-04" db="EMBL/GenBank/DDBJ databases">
        <title>Draft Genome Sequence of Synergistes jonesii.</title>
        <authorList>
            <person name="Coil D.A."/>
            <person name="Eisen J.A."/>
            <person name="Holland-Moritz H.E."/>
        </authorList>
    </citation>
    <scope>NUCLEOTIDE SEQUENCE [LARGE SCALE GENOMIC DNA]</scope>
    <source>
        <strain evidence="2 3">78-1</strain>
    </source>
</reference>
<dbReference type="Proteomes" id="UP000027665">
    <property type="component" value="Unassembled WGS sequence"/>
</dbReference>
<gene>
    <name evidence="2" type="ORF">EH55_08715</name>
</gene>
<accession>A0A073J6M0</accession>
<feature type="region of interest" description="Disordered" evidence="1">
    <location>
        <begin position="282"/>
        <end position="309"/>
    </location>
</feature>
<evidence type="ECO:0000313" key="3">
    <source>
        <dbReference type="Proteomes" id="UP000027665"/>
    </source>
</evidence>
<protein>
    <submittedName>
        <fullName evidence="2">Uncharacterized protein</fullName>
    </submittedName>
</protein>
<keyword evidence="3" id="KW-1185">Reference proteome</keyword>
<proteinExistence type="predicted"/>
<dbReference type="eggNOG" id="ENOG5032WCH">
    <property type="taxonomic scope" value="Bacteria"/>
</dbReference>
<sequence length="309" mass="34773">MEYLMTKEELLNRLDEAESDEEIKKIGEELLTLDPNSPYGKLAVWESMAYEDGVQNLDMLREALDSIRAVVDAKEIPAFVEGDRDALVYMTVLTNLGYSLLAEGHVDEAYETAKEFASFDEEGLYPSRTLLYRTMLDLELYDDIMTYLETDSAESVAGEHARAIALLEKSASPEEVRDATNYAISLSPCVPLFITGIWDFPDTDDEIDEDMEDAVNDAAYLADPWCKTDKRLTAISAPAFLFAYLTDNLSDEKDKKALREGYEDAGILDRIEKAKKRLAKMEKDGRDTDEIEAEALSETADILEEMDEG</sequence>
<organism evidence="2 3">
    <name type="scientific">Synergistes jonesii</name>
    <dbReference type="NCBI Taxonomy" id="2754"/>
    <lineage>
        <taxon>Bacteria</taxon>
        <taxon>Thermotogati</taxon>
        <taxon>Synergistota</taxon>
        <taxon>Synergistia</taxon>
        <taxon>Synergistales</taxon>
        <taxon>Synergistaceae</taxon>
        <taxon>Synergistes</taxon>
    </lineage>
</organism>
<dbReference type="STRING" id="2754.EH55_08715"/>
<dbReference type="EMBL" id="JMKI01000004">
    <property type="protein sequence ID" value="KEJ93372.1"/>
    <property type="molecule type" value="Genomic_DNA"/>
</dbReference>
<comment type="caution">
    <text evidence="2">The sequence shown here is derived from an EMBL/GenBank/DDBJ whole genome shotgun (WGS) entry which is preliminary data.</text>
</comment>
<feature type="compositionally biased region" description="Acidic residues" evidence="1">
    <location>
        <begin position="289"/>
        <end position="309"/>
    </location>
</feature>
<dbReference type="AlphaFoldDB" id="A0A073J6M0"/>